<comment type="pathway">
    <text evidence="3 10">Glycan biosynthesis; glycogen biosynthesis.</text>
</comment>
<dbReference type="InterPro" id="IPR014756">
    <property type="entry name" value="Ig_E-set"/>
</dbReference>
<dbReference type="InterPro" id="IPR037439">
    <property type="entry name" value="Branching_enzy"/>
</dbReference>
<dbReference type="UniPathway" id="UPA00164"/>
<reference evidence="14" key="2">
    <citation type="submission" date="2019-06" db="EMBL/GenBank/DDBJ databases">
        <title>Co-occurence of chitin degradation, pigmentation and bioactivity in marine Pseudoalteromonas.</title>
        <authorList>
            <person name="Sonnenschein E.C."/>
            <person name="Bech P.K."/>
        </authorList>
    </citation>
    <scope>NUCLEOTIDE SEQUENCE [LARGE SCALE GENOMIC DNA]</scope>
    <source>
        <strain evidence="14">S2897</strain>
    </source>
</reference>
<dbReference type="GO" id="GO:0043169">
    <property type="term" value="F:cation binding"/>
    <property type="evidence" value="ECO:0007669"/>
    <property type="project" value="InterPro"/>
</dbReference>
<dbReference type="STRING" id="151081.TW72_08735"/>
<dbReference type="InterPro" id="IPR017853">
    <property type="entry name" value="GH"/>
</dbReference>
<dbReference type="GO" id="GO:0003844">
    <property type="term" value="F:1,4-alpha-glucan branching enzyme activity"/>
    <property type="evidence" value="ECO:0007669"/>
    <property type="project" value="UniProtKB-UniRule"/>
</dbReference>
<evidence type="ECO:0000256" key="4">
    <source>
        <dbReference type="ARBA" id="ARBA00009000"/>
    </source>
</evidence>
<dbReference type="GO" id="GO:0004553">
    <property type="term" value="F:hydrolase activity, hydrolyzing O-glycosyl compounds"/>
    <property type="evidence" value="ECO:0007669"/>
    <property type="project" value="InterPro"/>
</dbReference>
<evidence type="ECO:0000256" key="1">
    <source>
        <dbReference type="ARBA" id="ARBA00000826"/>
    </source>
</evidence>
<reference evidence="13 14" key="1">
    <citation type="submission" date="2017-12" db="EMBL/GenBank/DDBJ databases">
        <authorList>
            <person name="Paulsen S."/>
            <person name="Gram L.K."/>
        </authorList>
    </citation>
    <scope>NUCLEOTIDE SEQUENCE [LARGE SCALE GENOMIC DNA]</scope>
    <source>
        <strain evidence="13 14">S2897</strain>
    </source>
</reference>
<comment type="similarity">
    <text evidence="4 10">Belongs to the glycosyl hydrolase 13 family. GlgB subfamily.</text>
</comment>
<organism evidence="13 14">
    <name type="scientific">Pseudoalteromonas ruthenica</name>
    <dbReference type="NCBI Taxonomy" id="151081"/>
    <lineage>
        <taxon>Bacteria</taxon>
        <taxon>Pseudomonadati</taxon>
        <taxon>Pseudomonadota</taxon>
        <taxon>Gammaproteobacteria</taxon>
        <taxon>Alteromonadales</taxon>
        <taxon>Pseudoalteromonadaceae</taxon>
        <taxon>Pseudoalteromonas</taxon>
    </lineage>
</organism>
<accession>A0A5S3Z9T1</accession>
<evidence type="ECO:0000259" key="12">
    <source>
        <dbReference type="SMART" id="SM00642"/>
    </source>
</evidence>
<dbReference type="FunFam" id="2.60.40.1180:FF:000002">
    <property type="entry name" value="1,4-alpha-glucan branching enzyme GlgB"/>
    <property type="match status" value="1"/>
</dbReference>
<dbReference type="NCBIfam" id="NF003811">
    <property type="entry name" value="PRK05402.1"/>
    <property type="match status" value="1"/>
</dbReference>
<keyword evidence="6 10" id="KW-0328">Glycosyltransferase</keyword>
<dbReference type="InterPro" id="IPR006048">
    <property type="entry name" value="A-amylase/branching_C"/>
</dbReference>
<dbReference type="FunFam" id="3.20.20.80:FF:000003">
    <property type="entry name" value="1,4-alpha-glucan branching enzyme GlgB"/>
    <property type="match status" value="1"/>
</dbReference>
<evidence type="ECO:0000313" key="13">
    <source>
        <dbReference type="EMBL" id="TMP88761.1"/>
    </source>
</evidence>
<proteinExistence type="inferred from homology"/>
<dbReference type="EC" id="2.4.1.18" evidence="10"/>
<dbReference type="InterPro" id="IPR006407">
    <property type="entry name" value="GlgB"/>
</dbReference>
<dbReference type="CDD" id="cd11322">
    <property type="entry name" value="AmyAc_Glg_BE"/>
    <property type="match status" value="1"/>
</dbReference>
<evidence type="ECO:0000256" key="11">
    <source>
        <dbReference type="PIRSR" id="PIRSR000463-1"/>
    </source>
</evidence>
<evidence type="ECO:0000256" key="6">
    <source>
        <dbReference type="ARBA" id="ARBA00022676"/>
    </source>
</evidence>
<dbReference type="Proteomes" id="UP000305874">
    <property type="component" value="Unassembled WGS sequence"/>
</dbReference>
<comment type="caution">
    <text evidence="13">The sequence shown here is derived from an EMBL/GenBank/DDBJ whole genome shotgun (WGS) entry which is preliminary data.</text>
</comment>
<comment type="subunit">
    <text evidence="10">Monomer.</text>
</comment>
<name>A0A5S3Z9T1_9GAMM</name>
<comment type="catalytic activity">
    <reaction evidence="1 10">
        <text>Transfers a segment of a (1-&gt;4)-alpha-D-glucan chain to a primary hydroxy group in a similar glucan chain.</text>
        <dbReference type="EC" id="2.4.1.18"/>
    </reaction>
</comment>
<keyword evidence="7 10" id="KW-0808">Transferase</keyword>
<dbReference type="HAMAP" id="MF_00685">
    <property type="entry name" value="GlgB"/>
    <property type="match status" value="1"/>
</dbReference>
<dbReference type="NCBIfam" id="NF008967">
    <property type="entry name" value="PRK12313.1"/>
    <property type="match status" value="1"/>
</dbReference>
<dbReference type="Gene3D" id="3.20.20.80">
    <property type="entry name" value="Glycosidases"/>
    <property type="match status" value="1"/>
</dbReference>
<evidence type="ECO:0000256" key="3">
    <source>
        <dbReference type="ARBA" id="ARBA00004964"/>
    </source>
</evidence>
<feature type="active site" description="Nucleophile" evidence="10 11">
    <location>
        <position position="407"/>
    </location>
</feature>
<evidence type="ECO:0000256" key="5">
    <source>
        <dbReference type="ARBA" id="ARBA00022600"/>
    </source>
</evidence>
<dbReference type="PANTHER" id="PTHR43651">
    <property type="entry name" value="1,4-ALPHA-GLUCAN-BRANCHING ENZYME"/>
    <property type="match status" value="1"/>
</dbReference>
<dbReference type="GO" id="GO:0005978">
    <property type="term" value="P:glycogen biosynthetic process"/>
    <property type="evidence" value="ECO:0007669"/>
    <property type="project" value="UniProtKB-UniRule"/>
</dbReference>
<evidence type="ECO:0000256" key="7">
    <source>
        <dbReference type="ARBA" id="ARBA00022679"/>
    </source>
</evidence>
<keyword evidence="9 10" id="KW-0119">Carbohydrate metabolism</keyword>
<keyword evidence="8 10" id="KW-0320">Glycogen biosynthesis</keyword>
<dbReference type="PIRSF" id="PIRSF000463">
    <property type="entry name" value="GlgB"/>
    <property type="match status" value="1"/>
</dbReference>
<evidence type="ECO:0000256" key="9">
    <source>
        <dbReference type="ARBA" id="ARBA00023277"/>
    </source>
</evidence>
<dbReference type="InterPro" id="IPR013783">
    <property type="entry name" value="Ig-like_fold"/>
</dbReference>
<gene>
    <name evidence="10" type="primary">glgB</name>
    <name evidence="13" type="ORF">CWC05_03370</name>
</gene>
<dbReference type="GO" id="GO:0005829">
    <property type="term" value="C:cytosol"/>
    <property type="evidence" value="ECO:0007669"/>
    <property type="project" value="TreeGrafter"/>
</dbReference>
<evidence type="ECO:0000256" key="2">
    <source>
        <dbReference type="ARBA" id="ARBA00002953"/>
    </source>
</evidence>
<dbReference type="Pfam" id="PF02922">
    <property type="entry name" value="CBM_48"/>
    <property type="match status" value="1"/>
</dbReference>
<dbReference type="InterPro" id="IPR004193">
    <property type="entry name" value="Glyco_hydro_13_N"/>
</dbReference>
<protein>
    <recommendedName>
        <fullName evidence="10">1,4-alpha-glucan branching enzyme GlgB</fullName>
        <ecNumber evidence="10">2.4.1.18</ecNumber>
    </recommendedName>
    <alternativeName>
        <fullName evidence="10">1,4-alpha-D-glucan:1,4-alpha-D-glucan 6-glucosyl-transferase</fullName>
    </alternativeName>
    <alternativeName>
        <fullName evidence="10">Alpha-(1-&gt;4)-glucan branching enzyme</fullName>
    </alternativeName>
    <alternativeName>
        <fullName evidence="10">Glycogen branching enzyme</fullName>
        <shortName evidence="10">BE</shortName>
    </alternativeName>
</protein>
<dbReference type="NCBIfam" id="TIGR01515">
    <property type="entry name" value="branching_enzym"/>
    <property type="match status" value="1"/>
</dbReference>
<evidence type="ECO:0000313" key="14">
    <source>
        <dbReference type="Proteomes" id="UP000305874"/>
    </source>
</evidence>
<dbReference type="Gene3D" id="2.60.40.1180">
    <property type="entry name" value="Golgi alpha-mannosidase II"/>
    <property type="match status" value="1"/>
</dbReference>
<dbReference type="Gene3D" id="2.60.40.10">
    <property type="entry name" value="Immunoglobulins"/>
    <property type="match status" value="1"/>
</dbReference>
<dbReference type="EMBL" id="PNCG01000002">
    <property type="protein sequence ID" value="TMP88761.1"/>
    <property type="molecule type" value="Genomic_DNA"/>
</dbReference>
<sequence length="744" mass="84372">MIDNTPLPDLADAVCALEGAQVGEPRQLLGHQCIDGSWYVILYKPGALAVEVQFATHTCIAQRYSDSEVFIAPAQAEFVPYQLHVTYPEAVVVQADPFCLPLGLSAADLYYFRQGTEQQAQRHLGAHMMTLQGHRGVRFSVWAPNALAVSVTGDFNHWDSRQHPMARVEDSGVWAIFIPDVAPGQCYKYHIRTLSGEALLKADPYAFATELPPNTASRVSAVTLPKALDEQSYEQRERRNAFDAAISIYELHIGSWRRTADNQFLNYRELAAQLIPYVEEMGFTHIQLMPVSEFPFDGSWGYQSTGLFAPTSRFGSGDDFAYFCAQCRAHNIGVLIDWVPGHFPADAHGLGRFDGTHLYEHADHRQGYHPDWHTYIYNYERQEVRSFLTSSASFWLEQYGVDGLRVDAVASMLYLDYSREHGQWLANHLGGRENLGAIACLQQINSVCYGRNRGIMMVAEESTAWPGVTQTTDSGGLGFGFKWNMGWMNDSLRYMQLDPIYRQYHHHDMTFSMVYAYSENYILPLSHDEVVHGKGSLLSKMPGDSWQQHANLRAYLGFMWAHPGKKLLFMGGEFAQQREWDHNHALDWHLLDDPAHQGMQRWVKCLNQLYRSYPALHENDCDERGFRWLDGNNSQQSIYSFVRIASSRPQVVLVVVNMTPQVHHDFRIGVPHAGSYRVIANSDESQYFGSGVRVCAERPANEQPLFSEPLYSEPLPWHGQSQSISICVPPLACAYLLWEAPDHE</sequence>
<evidence type="ECO:0000256" key="8">
    <source>
        <dbReference type="ARBA" id="ARBA00023056"/>
    </source>
</evidence>
<dbReference type="PANTHER" id="PTHR43651:SF3">
    <property type="entry name" value="1,4-ALPHA-GLUCAN-BRANCHING ENZYME"/>
    <property type="match status" value="1"/>
</dbReference>
<keyword evidence="5 10" id="KW-0321">Glycogen metabolism</keyword>
<dbReference type="CDD" id="cd02855">
    <property type="entry name" value="E_set_GBE_prok_N"/>
    <property type="match status" value="1"/>
</dbReference>
<dbReference type="SUPFAM" id="SSF51011">
    <property type="entry name" value="Glycosyl hydrolase domain"/>
    <property type="match status" value="1"/>
</dbReference>
<dbReference type="InterPro" id="IPR044143">
    <property type="entry name" value="GlgB_N_E_set_prok"/>
</dbReference>
<evidence type="ECO:0000256" key="10">
    <source>
        <dbReference type="HAMAP-Rule" id="MF_00685"/>
    </source>
</evidence>
<comment type="function">
    <text evidence="2 10">Catalyzes the formation of the alpha-1,6-glucosidic linkages in glycogen by scission of a 1,4-alpha-linked oligosaccharide from growing alpha-1,4-glucan chains and the subsequent attachment of the oligosaccharide to the alpha-1,6 position.</text>
</comment>
<dbReference type="SMART" id="SM00642">
    <property type="entry name" value="Aamy"/>
    <property type="match status" value="1"/>
</dbReference>
<dbReference type="InterPro" id="IPR006047">
    <property type="entry name" value="GH13_cat_dom"/>
</dbReference>
<dbReference type="SUPFAM" id="SSF51445">
    <property type="entry name" value="(Trans)glycosidases"/>
    <property type="match status" value="1"/>
</dbReference>
<feature type="domain" description="Glycosyl hydrolase family 13 catalytic" evidence="12">
    <location>
        <begin position="250"/>
        <end position="617"/>
    </location>
</feature>
<dbReference type="SUPFAM" id="SSF81296">
    <property type="entry name" value="E set domains"/>
    <property type="match status" value="1"/>
</dbReference>
<dbReference type="FunFam" id="2.60.40.10:FF:000169">
    <property type="entry name" value="1,4-alpha-glucan branching enzyme GlgB"/>
    <property type="match status" value="1"/>
</dbReference>
<feature type="active site" description="Proton donor" evidence="10 11">
    <location>
        <position position="460"/>
    </location>
</feature>
<dbReference type="Pfam" id="PF02806">
    <property type="entry name" value="Alpha-amylase_C"/>
    <property type="match status" value="1"/>
</dbReference>
<dbReference type="InterPro" id="IPR013780">
    <property type="entry name" value="Glyco_hydro_b"/>
</dbReference>
<dbReference type="AlphaFoldDB" id="A0A5S3Z9T1"/>